<gene>
    <name evidence="1" type="ORF">ACJMK2_037700</name>
</gene>
<dbReference type="Proteomes" id="UP001634394">
    <property type="component" value="Unassembled WGS sequence"/>
</dbReference>
<evidence type="ECO:0000313" key="1">
    <source>
        <dbReference type="EMBL" id="KAL3874728.1"/>
    </source>
</evidence>
<organism evidence="1 2">
    <name type="scientific">Sinanodonta woodiana</name>
    <name type="common">Chinese pond mussel</name>
    <name type="synonym">Anodonta woodiana</name>
    <dbReference type="NCBI Taxonomy" id="1069815"/>
    <lineage>
        <taxon>Eukaryota</taxon>
        <taxon>Metazoa</taxon>
        <taxon>Spiralia</taxon>
        <taxon>Lophotrochozoa</taxon>
        <taxon>Mollusca</taxon>
        <taxon>Bivalvia</taxon>
        <taxon>Autobranchia</taxon>
        <taxon>Heteroconchia</taxon>
        <taxon>Palaeoheterodonta</taxon>
        <taxon>Unionida</taxon>
        <taxon>Unionoidea</taxon>
        <taxon>Unionidae</taxon>
        <taxon>Unioninae</taxon>
        <taxon>Sinanodonta</taxon>
    </lineage>
</organism>
<protein>
    <submittedName>
        <fullName evidence="1">Uncharacterized protein</fullName>
    </submittedName>
</protein>
<dbReference type="EMBL" id="JBJQND010000006">
    <property type="protein sequence ID" value="KAL3874728.1"/>
    <property type="molecule type" value="Genomic_DNA"/>
</dbReference>
<evidence type="ECO:0000313" key="2">
    <source>
        <dbReference type="Proteomes" id="UP001634394"/>
    </source>
</evidence>
<accession>A0ABD3WNC8</accession>
<comment type="caution">
    <text evidence="1">The sequence shown here is derived from an EMBL/GenBank/DDBJ whole genome shotgun (WGS) entry which is preliminary data.</text>
</comment>
<sequence length="135" mass="15051">MANATAANVRTRPQGVGLQGHKSRMHLCFDVVIDNGTLLAFHGKGVQLLNFSSNDTELKLIEVFAALEAQVINISEIAGLQNAGPRKMMLYPVDESKPLLKSETIMVKGLKVRIHEPFPLLREQLGRKWSTYPKR</sequence>
<name>A0ABD3WNC8_SINWO</name>
<dbReference type="AlphaFoldDB" id="A0ABD3WNC8"/>
<proteinExistence type="predicted"/>
<reference evidence="1 2" key="1">
    <citation type="submission" date="2024-11" db="EMBL/GenBank/DDBJ databases">
        <title>Chromosome-level genome assembly of the freshwater bivalve Anodonta woodiana.</title>
        <authorList>
            <person name="Chen X."/>
        </authorList>
    </citation>
    <scope>NUCLEOTIDE SEQUENCE [LARGE SCALE GENOMIC DNA]</scope>
    <source>
        <strain evidence="1">MN2024</strain>
        <tissue evidence="1">Gills</tissue>
    </source>
</reference>
<keyword evidence="2" id="KW-1185">Reference proteome</keyword>